<name>A0ACB8BUT2_9AGAM</name>
<evidence type="ECO:0000313" key="1">
    <source>
        <dbReference type="EMBL" id="KAH7928603.1"/>
    </source>
</evidence>
<dbReference type="Proteomes" id="UP000790709">
    <property type="component" value="Unassembled WGS sequence"/>
</dbReference>
<gene>
    <name evidence="1" type="ORF">BV22DRAFT_193748</name>
</gene>
<accession>A0ACB8BUT2</accession>
<organism evidence="1 2">
    <name type="scientific">Leucogyrophana mollusca</name>
    <dbReference type="NCBI Taxonomy" id="85980"/>
    <lineage>
        <taxon>Eukaryota</taxon>
        <taxon>Fungi</taxon>
        <taxon>Dikarya</taxon>
        <taxon>Basidiomycota</taxon>
        <taxon>Agaricomycotina</taxon>
        <taxon>Agaricomycetes</taxon>
        <taxon>Agaricomycetidae</taxon>
        <taxon>Boletales</taxon>
        <taxon>Boletales incertae sedis</taxon>
        <taxon>Leucogyrophana</taxon>
    </lineage>
</organism>
<reference evidence="1" key="1">
    <citation type="journal article" date="2021" name="New Phytol.">
        <title>Evolutionary innovations through gain and loss of genes in the ectomycorrhizal Boletales.</title>
        <authorList>
            <person name="Wu G."/>
            <person name="Miyauchi S."/>
            <person name="Morin E."/>
            <person name="Kuo A."/>
            <person name="Drula E."/>
            <person name="Varga T."/>
            <person name="Kohler A."/>
            <person name="Feng B."/>
            <person name="Cao Y."/>
            <person name="Lipzen A."/>
            <person name="Daum C."/>
            <person name="Hundley H."/>
            <person name="Pangilinan J."/>
            <person name="Johnson J."/>
            <person name="Barry K."/>
            <person name="LaButti K."/>
            <person name="Ng V."/>
            <person name="Ahrendt S."/>
            <person name="Min B."/>
            <person name="Choi I.G."/>
            <person name="Park H."/>
            <person name="Plett J.M."/>
            <person name="Magnuson J."/>
            <person name="Spatafora J.W."/>
            <person name="Nagy L.G."/>
            <person name="Henrissat B."/>
            <person name="Grigoriev I.V."/>
            <person name="Yang Z.L."/>
            <person name="Xu J."/>
            <person name="Martin F.M."/>
        </authorList>
    </citation>
    <scope>NUCLEOTIDE SEQUENCE</scope>
    <source>
        <strain evidence="1">KUC20120723A-06</strain>
    </source>
</reference>
<evidence type="ECO:0000313" key="2">
    <source>
        <dbReference type="Proteomes" id="UP000790709"/>
    </source>
</evidence>
<comment type="caution">
    <text evidence="1">The sequence shown here is derived from an EMBL/GenBank/DDBJ whole genome shotgun (WGS) entry which is preliminary data.</text>
</comment>
<proteinExistence type="predicted"/>
<keyword evidence="2" id="KW-1185">Reference proteome</keyword>
<dbReference type="EMBL" id="MU266351">
    <property type="protein sequence ID" value="KAH7928603.1"/>
    <property type="molecule type" value="Genomic_DNA"/>
</dbReference>
<protein>
    <submittedName>
        <fullName evidence="1">Uncharacterized protein</fullName>
    </submittedName>
</protein>
<sequence>MRARNLRSRHTYFYRHFLPIRQQKNGAPWPGCMLCIVLTAPLMSINTFAHGLPLGDLAAAGTPHRLGVSGPIGLAILGDVRGYRLHARTAESTCDDPSVPVPQISFTLSAIWDINNYRHLILTCELTLVWWCPCPYDQCVLPHLRSVMLLLSFRSPHLPKSGARRDGSPTFSRKRAIWRDREFGVR</sequence>